<sequence>MKLFNLRFILPLSFFLFIGFIIYLADTADHNFAFRMIGAIPYGDKLMHALLYGVMALLLNYGLNFRSHNFLGFNMQVGALIVLAFAGLEELSQYWFPSRTCDLMDFIADTVGVVLFSFIKWGR</sequence>
<feature type="transmembrane region" description="Helical" evidence="1">
    <location>
        <begin position="6"/>
        <end position="25"/>
    </location>
</feature>
<keyword evidence="1" id="KW-0472">Membrane</keyword>
<organism evidence="2">
    <name type="scientific">uncultured Sulfurovum sp</name>
    <dbReference type="NCBI Taxonomy" id="269237"/>
    <lineage>
        <taxon>Bacteria</taxon>
        <taxon>Pseudomonadati</taxon>
        <taxon>Campylobacterota</taxon>
        <taxon>Epsilonproteobacteria</taxon>
        <taxon>Campylobacterales</taxon>
        <taxon>Sulfurovaceae</taxon>
        <taxon>Sulfurovum</taxon>
        <taxon>environmental samples</taxon>
    </lineage>
</organism>
<gene>
    <name evidence="2" type="ORF">HELGO_WM47084</name>
</gene>
<protein>
    <submittedName>
        <fullName evidence="2">Trypsin</fullName>
    </submittedName>
</protein>
<keyword evidence="1" id="KW-0812">Transmembrane</keyword>
<name>A0A6S6TYI4_9BACT</name>
<dbReference type="EMBL" id="CACVAS010000115">
    <property type="protein sequence ID" value="CAA6821393.1"/>
    <property type="molecule type" value="Genomic_DNA"/>
</dbReference>
<dbReference type="AlphaFoldDB" id="A0A6S6TYI4"/>
<feature type="transmembrane region" description="Helical" evidence="1">
    <location>
        <begin position="69"/>
        <end position="88"/>
    </location>
</feature>
<dbReference type="NCBIfam" id="NF037970">
    <property type="entry name" value="vanZ_1"/>
    <property type="match status" value="1"/>
</dbReference>
<accession>A0A6S6TYI4</accession>
<evidence type="ECO:0000256" key="1">
    <source>
        <dbReference type="SAM" id="Phobius"/>
    </source>
</evidence>
<keyword evidence="1" id="KW-1133">Transmembrane helix</keyword>
<proteinExistence type="predicted"/>
<evidence type="ECO:0000313" key="2">
    <source>
        <dbReference type="EMBL" id="CAA6821393.1"/>
    </source>
</evidence>
<reference evidence="2" key="1">
    <citation type="submission" date="2020-01" db="EMBL/GenBank/DDBJ databases">
        <authorList>
            <person name="Meier V. D."/>
            <person name="Meier V D."/>
        </authorList>
    </citation>
    <scope>NUCLEOTIDE SEQUENCE</scope>
    <source>
        <strain evidence="2">HLG_WM_MAG_01</strain>
    </source>
</reference>
<feature type="transmembrane region" description="Helical" evidence="1">
    <location>
        <begin position="100"/>
        <end position="119"/>
    </location>
</feature>
<feature type="transmembrane region" description="Helical" evidence="1">
    <location>
        <begin position="46"/>
        <end position="63"/>
    </location>
</feature>